<name>A0ABP8G9W0_9ACTN</name>
<protein>
    <recommendedName>
        <fullName evidence="1">DUF2087 domain-containing protein</fullName>
    </recommendedName>
</protein>
<organism evidence="2 3">
    <name type="scientific">Streptomyces venetus</name>
    <dbReference type="NCBI Taxonomy" id="1701086"/>
    <lineage>
        <taxon>Bacteria</taxon>
        <taxon>Bacillati</taxon>
        <taxon>Actinomycetota</taxon>
        <taxon>Actinomycetes</taxon>
        <taxon>Kitasatosporales</taxon>
        <taxon>Streptomycetaceae</taxon>
        <taxon>Streptomyces</taxon>
    </lineage>
</organism>
<dbReference type="InterPro" id="IPR036390">
    <property type="entry name" value="WH_DNA-bd_sf"/>
</dbReference>
<dbReference type="EMBL" id="BAABET010000006">
    <property type="protein sequence ID" value="GAA4320346.1"/>
    <property type="molecule type" value="Genomic_DNA"/>
</dbReference>
<reference evidence="3" key="1">
    <citation type="journal article" date="2019" name="Int. J. Syst. Evol. Microbiol.">
        <title>The Global Catalogue of Microorganisms (GCM) 10K type strain sequencing project: providing services to taxonomists for standard genome sequencing and annotation.</title>
        <authorList>
            <consortium name="The Broad Institute Genomics Platform"/>
            <consortium name="The Broad Institute Genome Sequencing Center for Infectious Disease"/>
            <person name="Wu L."/>
            <person name="Ma J."/>
        </authorList>
    </citation>
    <scope>NUCLEOTIDE SEQUENCE [LARGE SCALE GENOMIC DNA]</scope>
    <source>
        <strain evidence="3">JCM 31290</strain>
    </source>
</reference>
<dbReference type="InterPro" id="IPR036388">
    <property type="entry name" value="WH-like_DNA-bd_sf"/>
</dbReference>
<dbReference type="Pfam" id="PF13578">
    <property type="entry name" value="Methyltransf_24"/>
    <property type="match status" value="1"/>
</dbReference>
<dbReference type="Pfam" id="PF09860">
    <property type="entry name" value="DUF2087"/>
    <property type="match status" value="1"/>
</dbReference>
<evidence type="ECO:0000313" key="3">
    <source>
        <dbReference type="Proteomes" id="UP001501115"/>
    </source>
</evidence>
<comment type="caution">
    <text evidence="2">The sequence shown here is derived from an EMBL/GenBank/DDBJ whole genome shotgun (WGS) entry which is preliminary data.</text>
</comment>
<keyword evidence="3" id="KW-1185">Reference proteome</keyword>
<dbReference type="SUPFAM" id="SSF46785">
    <property type="entry name" value="Winged helix' DNA-binding domain"/>
    <property type="match status" value="1"/>
</dbReference>
<feature type="domain" description="DUF2087" evidence="1">
    <location>
        <begin position="368"/>
        <end position="431"/>
    </location>
</feature>
<accession>A0ABP8G9W0</accession>
<dbReference type="InterPro" id="IPR029063">
    <property type="entry name" value="SAM-dependent_MTases_sf"/>
</dbReference>
<dbReference type="RefSeq" id="WP_345663351.1">
    <property type="nucleotide sequence ID" value="NZ_BAABET010000006.1"/>
</dbReference>
<dbReference type="Gene3D" id="3.40.50.150">
    <property type="entry name" value="Vaccinia Virus protein VP39"/>
    <property type="match status" value="1"/>
</dbReference>
<proteinExistence type="predicted"/>
<gene>
    <name evidence="2" type="ORF">GCM10023086_44640</name>
</gene>
<evidence type="ECO:0000313" key="2">
    <source>
        <dbReference type="EMBL" id="GAA4320346.1"/>
    </source>
</evidence>
<dbReference type="InterPro" id="IPR018656">
    <property type="entry name" value="DUF2087"/>
</dbReference>
<dbReference type="SUPFAM" id="SSF53335">
    <property type="entry name" value="S-adenosyl-L-methionine-dependent methyltransferases"/>
    <property type="match status" value="1"/>
</dbReference>
<sequence length="434" mass="47410">MHDPAGEVLSTLARPGMGTENAGPALRVLARMLRPRTVVEVGAGSSTLHLLLGLRDALTEADEDRRIVRGEITADERASVLHPRSAVDDYAPRLLVVDDFSVPGTSAHQVREAACSLGLDGMLTFIERDFFDLADHELDAWGPLDLVWLDAGTQADDAGFLTSLWPRVAPGGTVVLHEPYLATTVETDSGQGRGRVASRVVPTPLLQELRRQAAVPAADFDVLALREPHKHRQTGLLLLRKHGREERDRGVPFHEELRALGETDSATAPRLASAPARAADNTTDAAGGILAALADDTRRTVYSAVVLQADTTQGIAERLGMAPARCAKSLAALEQAGLLARDEKLWSAVDDVWRQAAPRRARPRPPASIPSKQSKRRVFLEGLVPLFEPQRRYPEAEVNDVLREIHPDVAALRRYLVEEHLLMRAAGQYWRPPS</sequence>
<dbReference type="Gene3D" id="1.10.10.10">
    <property type="entry name" value="Winged helix-like DNA-binding domain superfamily/Winged helix DNA-binding domain"/>
    <property type="match status" value="1"/>
</dbReference>
<dbReference type="Proteomes" id="UP001501115">
    <property type="component" value="Unassembled WGS sequence"/>
</dbReference>
<evidence type="ECO:0000259" key="1">
    <source>
        <dbReference type="Pfam" id="PF09860"/>
    </source>
</evidence>